<dbReference type="InterPro" id="IPR000601">
    <property type="entry name" value="PKD_dom"/>
</dbReference>
<evidence type="ECO:0000313" key="4">
    <source>
        <dbReference type="EMBL" id="EGR92292.1"/>
    </source>
</evidence>
<name>F9NYP1_9ACTN</name>
<accession>F9NYP1</accession>
<dbReference type="GO" id="GO:0007155">
    <property type="term" value="P:cell adhesion"/>
    <property type="evidence" value="ECO:0007669"/>
    <property type="project" value="InterPro"/>
</dbReference>
<evidence type="ECO:0000256" key="1">
    <source>
        <dbReference type="ARBA" id="ARBA00022729"/>
    </source>
</evidence>
<dbReference type="Gene3D" id="4.10.1080.10">
    <property type="entry name" value="TSP type-3 repeat"/>
    <property type="match status" value="1"/>
</dbReference>
<evidence type="ECO:0000256" key="2">
    <source>
        <dbReference type="SAM" id="MobiDB-lite"/>
    </source>
</evidence>
<evidence type="ECO:0000313" key="5">
    <source>
        <dbReference type="EMBL" id="EGR92650.1"/>
    </source>
</evidence>
<sequence>MRAAVIGQELVRQGEPLDLDASSSYTAFGHIRRWQWDLDGDGHYEIDSATPEITRTLTRIGKYRAHLRITDDSGASDTLTFPIQVTRDGDGVPDAQDNCPTIANQDQTDTDHDGIGDACDPHTTTKAPR</sequence>
<dbReference type="SUPFAM" id="SSF49299">
    <property type="entry name" value="PKD domain"/>
    <property type="match status" value="1"/>
</dbReference>
<dbReference type="eggNOG" id="COG3291">
    <property type="taxonomic scope" value="Bacteria"/>
</dbReference>
<evidence type="ECO:0000259" key="3">
    <source>
        <dbReference type="Pfam" id="PF18911"/>
    </source>
</evidence>
<feature type="region of interest" description="Disordered" evidence="2">
    <location>
        <begin position="86"/>
        <end position="129"/>
    </location>
</feature>
<dbReference type="Proteomes" id="UP000007832">
    <property type="component" value="Unassembled WGS sequence"/>
</dbReference>
<dbReference type="PATRIC" id="fig|1051006.4.peg.2193"/>
<dbReference type="InterPro" id="IPR035986">
    <property type="entry name" value="PKD_dom_sf"/>
</dbReference>
<dbReference type="AlphaFoldDB" id="F9NYP1"/>
<dbReference type="Pfam" id="PF02412">
    <property type="entry name" value="TSP_3"/>
    <property type="match status" value="2"/>
</dbReference>
<comment type="caution">
    <text evidence="4">The sequence shown here is derived from an EMBL/GenBank/DDBJ whole genome shotgun (WGS) entry which is preliminary data.</text>
</comment>
<evidence type="ECO:0000313" key="6">
    <source>
        <dbReference type="Proteomes" id="UP000007832"/>
    </source>
</evidence>
<gene>
    <name evidence="4" type="ORF">HMPREF1162_0705</name>
    <name evidence="5" type="ORF">HMPREF1162_2232</name>
</gene>
<dbReference type="EMBL" id="AFUN01000050">
    <property type="protein sequence ID" value="EGR92292.1"/>
    <property type="molecule type" value="Genomic_DNA"/>
</dbReference>
<dbReference type="GO" id="GO:0005509">
    <property type="term" value="F:calcium ion binding"/>
    <property type="evidence" value="ECO:0007669"/>
    <property type="project" value="InterPro"/>
</dbReference>
<dbReference type="InterPro" id="IPR028974">
    <property type="entry name" value="TSP_type-3_rpt"/>
</dbReference>
<protein>
    <submittedName>
        <fullName evidence="4">Thrombospondin type 3 repeat protein</fullName>
    </submittedName>
</protein>
<feature type="domain" description="PKD" evidence="3">
    <location>
        <begin position="6"/>
        <end position="84"/>
    </location>
</feature>
<dbReference type="InterPro" id="IPR003367">
    <property type="entry name" value="Thrombospondin_3-like_rpt"/>
</dbReference>
<dbReference type="EMBL" id="AFUN01000048">
    <property type="protein sequence ID" value="EGR92650.1"/>
    <property type="molecule type" value="Genomic_DNA"/>
</dbReference>
<reference evidence="4 6" key="1">
    <citation type="submission" date="2011-07" db="EMBL/GenBank/DDBJ databases">
        <title>Genome Sequence of Propionibacterium acnes SK182B-JCVI.</title>
        <authorList>
            <person name="Durkin A.S."/>
            <person name="Madupu R."/>
            <person name="Hostetler J."/>
            <person name="Radune D."/>
            <person name="Torralba M."/>
            <person name="Methe B."/>
            <person name="Sutton G."/>
            <person name="Strausberg R.L."/>
            <person name="Nelson K.E."/>
        </authorList>
    </citation>
    <scope>NUCLEOTIDE SEQUENCE [LARGE SCALE GENOMIC DNA]</scope>
    <source>
        <strain evidence="4 6">SK182B-JCVI</strain>
    </source>
</reference>
<dbReference type="SUPFAM" id="SSF103647">
    <property type="entry name" value="TSP type-3 repeat"/>
    <property type="match status" value="1"/>
</dbReference>
<keyword evidence="1" id="KW-0732">Signal</keyword>
<proteinExistence type="predicted"/>
<organism evidence="4 6">
    <name type="scientific">[Propionibacterium] namnetense SK182B-JCVI</name>
    <dbReference type="NCBI Taxonomy" id="1051006"/>
    <lineage>
        <taxon>Bacteria</taxon>
        <taxon>Bacillati</taxon>
        <taxon>Actinomycetota</taxon>
        <taxon>Actinomycetes</taxon>
        <taxon>Propionibacteriales</taxon>
        <taxon>Propionibacteriaceae</taxon>
        <taxon>Cutibacterium</taxon>
    </lineage>
</organism>
<feature type="compositionally biased region" description="Polar residues" evidence="2">
    <location>
        <begin position="98"/>
        <end position="107"/>
    </location>
</feature>
<dbReference type="Pfam" id="PF18911">
    <property type="entry name" value="PKD_4"/>
    <property type="match status" value="1"/>
</dbReference>